<reference evidence="2 3" key="1">
    <citation type="submission" date="2015-04" db="EMBL/GenBank/DDBJ databases">
        <authorList>
            <person name="Syromyatnikov M.Y."/>
            <person name="Popov V.N."/>
        </authorList>
    </citation>
    <scope>NUCLEOTIDE SEQUENCE [LARGE SCALE GENOMIC DNA]</scope>
</reference>
<accession>A0A1J1IB79</accession>
<organism evidence="2 3">
    <name type="scientific">Clunio marinus</name>
    <dbReference type="NCBI Taxonomy" id="568069"/>
    <lineage>
        <taxon>Eukaryota</taxon>
        <taxon>Metazoa</taxon>
        <taxon>Ecdysozoa</taxon>
        <taxon>Arthropoda</taxon>
        <taxon>Hexapoda</taxon>
        <taxon>Insecta</taxon>
        <taxon>Pterygota</taxon>
        <taxon>Neoptera</taxon>
        <taxon>Endopterygota</taxon>
        <taxon>Diptera</taxon>
        <taxon>Nematocera</taxon>
        <taxon>Chironomoidea</taxon>
        <taxon>Chironomidae</taxon>
        <taxon>Clunio</taxon>
    </lineage>
</organism>
<evidence type="ECO:0000313" key="2">
    <source>
        <dbReference type="EMBL" id="CRK97467.1"/>
    </source>
</evidence>
<keyword evidence="3" id="KW-1185">Reference proteome</keyword>
<evidence type="ECO:0000313" key="3">
    <source>
        <dbReference type="Proteomes" id="UP000183832"/>
    </source>
</evidence>
<dbReference type="AlphaFoldDB" id="A0A1J1IB79"/>
<keyword evidence="1" id="KW-0472">Membrane</keyword>
<dbReference type="Proteomes" id="UP000183832">
    <property type="component" value="Unassembled WGS sequence"/>
</dbReference>
<evidence type="ECO:0000256" key="1">
    <source>
        <dbReference type="SAM" id="Phobius"/>
    </source>
</evidence>
<name>A0A1J1IB79_9DIPT</name>
<keyword evidence="1" id="KW-0812">Transmembrane</keyword>
<sequence>MSKFAFAFTVIFFSKNMNKNLVEQVTTGFSFQLDIGYLEIIKRACYNNVAQSRVHFTTFLTIKILKANTDDDEAISTFLHAFFIIILGISVKQVTIMRDDKSLLLGIKRNGFDCCFNA</sequence>
<gene>
    <name evidence="2" type="ORF">CLUMA_CG010856</name>
</gene>
<keyword evidence="1" id="KW-1133">Transmembrane helix</keyword>
<feature type="transmembrane region" description="Helical" evidence="1">
    <location>
        <begin position="74"/>
        <end position="91"/>
    </location>
</feature>
<proteinExistence type="predicted"/>
<dbReference type="EMBL" id="CVRI01000047">
    <property type="protein sequence ID" value="CRK97467.1"/>
    <property type="molecule type" value="Genomic_DNA"/>
</dbReference>
<protein>
    <submittedName>
        <fullName evidence="2">CLUMA_CG010856, isoform A</fullName>
    </submittedName>
</protein>